<proteinExistence type="predicted"/>
<dbReference type="Proteomes" id="UP000017170">
    <property type="component" value="Unassembled WGS sequence"/>
</dbReference>
<evidence type="ECO:0000313" key="1">
    <source>
        <dbReference type="EMBL" id="ERN54338.1"/>
    </source>
</evidence>
<protein>
    <submittedName>
        <fullName evidence="1">Uncharacterized protein</fullName>
    </submittedName>
</protein>
<keyword evidence="2" id="KW-1185">Reference proteome</keyword>
<name>U6SRW8_9BACI</name>
<evidence type="ECO:0000313" key="2">
    <source>
        <dbReference type="Proteomes" id="UP000017170"/>
    </source>
</evidence>
<reference evidence="1 2" key="1">
    <citation type="journal article" date="2013" name="Genome Announc.">
        <title>Genome Sequence of the Extreme Obligate Alkaliphile Bacillus marmarensis Strain DSM 21297.</title>
        <authorList>
            <person name="Wernick D.G."/>
            <person name="Choi K.Y."/>
            <person name="Tat C.A."/>
            <person name="Lafontaine Rivera J.G."/>
            <person name="Liao J.C."/>
        </authorList>
    </citation>
    <scope>NUCLEOTIDE SEQUENCE [LARGE SCALE GENOMIC DNA]</scope>
    <source>
        <strain evidence="1 2">DSM 21297</strain>
    </source>
</reference>
<gene>
    <name evidence="1" type="ORF">A33I_07935</name>
</gene>
<accession>U6SRW8</accession>
<dbReference type="EMBL" id="ATAE01000008">
    <property type="protein sequence ID" value="ERN54338.1"/>
    <property type="molecule type" value="Genomic_DNA"/>
</dbReference>
<dbReference type="RefSeq" id="WP_022627309.1">
    <property type="nucleotide sequence ID" value="NZ_ATAE01000008.1"/>
</dbReference>
<dbReference type="PATRIC" id="fig|1188261.3.peg.978"/>
<organism evidence="1 2">
    <name type="scientific">Alkalihalophilus marmarensis DSM 21297</name>
    <dbReference type="NCBI Taxonomy" id="1188261"/>
    <lineage>
        <taxon>Bacteria</taxon>
        <taxon>Bacillati</taxon>
        <taxon>Bacillota</taxon>
        <taxon>Bacilli</taxon>
        <taxon>Bacillales</taxon>
        <taxon>Bacillaceae</taxon>
        <taxon>Alkalihalophilus</taxon>
    </lineage>
</organism>
<sequence length="127" mass="14871">MYINPMLNQSEKRIRRKRSDAKYDIKIPVTADEKEFIIRASIGRGESETKYCTQLLKSALGRTKVFDESEYRNTGLTVHIKVNREIHDDIGYYAAIWQCRSIRKATHRIFMSSLKLERGEIVFEGIQ</sequence>
<dbReference type="AlphaFoldDB" id="U6SRW8"/>
<comment type="caution">
    <text evidence="1">The sequence shown here is derived from an EMBL/GenBank/DDBJ whole genome shotgun (WGS) entry which is preliminary data.</text>
</comment>